<dbReference type="RefSeq" id="WP_086622419.1">
    <property type="nucleotide sequence ID" value="NZ_CP021323.1"/>
</dbReference>
<evidence type="ECO:0000313" key="2">
    <source>
        <dbReference type="Proteomes" id="UP000250025"/>
    </source>
</evidence>
<accession>A0A2Z2H816</accession>
<gene>
    <name evidence="1" type="ORF">B9G99_12305</name>
</gene>
<keyword evidence="2" id="KW-1185">Reference proteome</keyword>
<reference evidence="1 2" key="1">
    <citation type="journal article" date="2017" name="Int. J. Syst. Evol. Microbiol.">
        <title>Kushneria konosiri sp. nov., isolated from the Korean salt-fermented seafood Daemi-jeot.</title>
        <authorList>
            <person name="Yun J.H."/>
            <person name="Park S.K."/>
            <person name="Lee J.Y."/>
            <person name="Jung M.J."/>
            <person name="Bae J.W."/>
        </authorList>
    </citation>
    <scope>NUCLEOTIDE SEQUENCE [LARGE SCALE GENOMIC DNA]</scope>
    <source>
        <strain evidence="1 2">X49</strain>
    </source>
</reference>
<dbReference type="KEGG" id="kus:B9G99_12305"/>
<dbReference type="AlphaFoldDB" id="A0A2Z2H816"/>
<organism evidence="1 2">
    <name type="scientific">Kushneria konosiri</name>
    <dbReference type="NCBI Taxonomy" id="698828"/>
    <lineage>
        <taxon>Bacteria</taxon>
        <taxon>Pseudomonadati</taxon>
        <taxon>Pseudomonadota</taxon>
        <taxon>Gammaproteobacteria</taxon>
        <taxon>Oceanospirillales</taxon>
        <taxon>Halomonadaceae</taxon>
        <taxon>Kushneria</taxon>
    </lineage>
</organism>
<protein>
    <submittedName>
        <fullName evidence="1">Uncharacterized protein</fullName>
    </submittedName>
</protein>
<sequence>MNTDIPLSISMALTDLSRQMLEQGQTQADTLVCAKGCLYRASMTLEPVTEENLQDVINEYLPEKSS</sequence>
<dbReference type="EMBL" id="CP021323">
    <property type="protein sequence ID" value="ARS53542.1"/>
    <property type="molecule type" value="Genomic_DNA"/>
</dbReference>
<dbReference type="Proteomes" id="UP000250025">
    <property type="component" value="Chromosome"/>
</dbReference>
<proteinExistence type="predicted"/>
<name>A0A2Z2H816_9GAMM</name>
<dbReference type="OrthoDB" id="6170632at2"/>
<evidence type="ECO:0000313" key="1">
    <source>
        <dbReference type="EMBL" id="ARS53542.1"/>
    </source>
</evidence>